<evidence type="ECO:0000313" key="7">
    <source>
        <dbReference type="EMBL" id="MBU3160869.1"/>
    </source>
</evidence>
<name>A0ABS6BWU7_9CLOT</name>
<gene>
    <name evidence="7" type="primary">cbiE</name>
    <name evidence="7" type="ORF">KPL37_14075</name>
</gene>
<dbReference type="Pfam" id="PF00590">
    <property type="entry name" value="TP_methylase"/>
    <property type="match status" value="1"/>
</dbReference>
<comment type="pathway">
    <text evidence="1">Cofactor biosynthesis; adenosylcobalamin biosynthesis.</text>
</comment>
<evidence type="ECO:0000313" key="8">
    <source>
        <dbReference type="Proteomes" id="UP000776252"/>
    </source>
</evidence>
<comment type="caution">
    <text evidence="7">The sequence shown here is derived from an EMBL/GenBank/DDBJ whole genome shotgun (WGS) entry which is preliminary data.</text>
</comment>
<dbReference type="CDD" id="cd11644">
    <property type="entry name" value="Precorrin-6Y-MT"/>
    <property type="match status" value="1"/>
</dbReference>
<evidence type="ECO:0000256" key="3">
    <source>
        <dbReference type="ARBA" id="ARBA00022603"/>
    </source>
</evidence>
<evidence type="ECO:0000256" key="4">
    <source>
        <dbReference type="ARBA" id="ARBA00022679"/>
    </source>
</evidence>
<sequence>MNSERLQKNMVYIVGIGPGSTKYIIPLAIETMEKVDVILGFERAMASIPKTDVQKIVVKTLKDIMDYITENIDKNISIIASGDPCFYGIVNYINNNFKGEIEVVPGISSFQYLMCKLKKPWQNAHLGSMHGRQEDFIEIVQRHEISVWLTDKSNSPQALCRKLFDNNITATVYVGMELSYVDEKIVKGTVSEIKDKVFDDLSVVVIENMN</sequence>
<keyword evidence="8" id="KW-1185">Reference proteome</keyword>
<protein>
    <submittedName>
        <fullName evidence="7">Precorrin-6y C5,15-methyltransferase (Decarboxylating) subunit CbiE</fullName>
    </submittedName>
</protein>
<dbReference type="InterPro" id="IPR000878">
    <property type="entry name" value="4pyrrol_Mease"/>
</dbReference>
<dbReference type="Proteomes" id="UP000776252">
    <property type="component" value="Unassembled WGS sequence"/>
</dbReference>
<dbReference type="InterPro" id="IPR012818">
    <property type="entry name" value="CbiE"/>
</dbReference>
<evidence type="ECO:0000256" key="5">
    <source>
        <dbReference type="ARBA" id="ARBA00022691"/>
    </source>
</evidence>
<evidence type="ECO:0000259" key="6">
    <source>
        <dbReference type="Pfam" id="PF00590"/>
    </source>
</evidence>
<keyword evidence="2" id="KW-0169">Cobalamin biosynthesis</keyword>
<dbReference type="InterPro" id="IPR050714">
    <property type="entry name" value="Cobalamin_biosynth_MTase"/>
</dbReference>
<keyword evidence="5" id="KW-0949">S-adenosyl-L-methionine</keyword>
<keyword evidence="3" id="KW-0489">Methyltransferase</keyword>
<accession>A0ABS6BWU7</accession>
<reference evidence="7 8" key="1">
    <citation type="submission" date="2021-06" db="EMBL/GenBank/DDBJ databases">
        <title>Clostridia strains as spoilage organisms.</title>
        <authorList>
            <person name="Wambui J."/>
            <person name="Stephan R."/>
            <person name="Stevens M.J.A."/>
        </authorList>
    </citation>
    <scope>NUCLEOTIDE SEQUENCE [LARGE SCALE GENOMIC DNA]</scope>
    <source>
        <strain evidence="7 8">DSM 14204</strain>
    </source>
</reference>
<keyword evidence="4" id="KW-0808">Transferase</keyword>
<proteinExistence type="predicted"/>
<dbReference type="NCBIfam" id="TIGR02467">
    <property type="entry name" value="CbiE"/>
    <property type="match status" value="1"/>
</dbReference>
<dbReference type="EMBL" id="JAHLDV010000038">
    <property type="protein sequence ID" value="MBU3160869.1"/>
    <property type="molecule type" value="Genomic_DNA"/>
</dbReference>
<evidence type="ECO:0000256" key="2">
    <source>
        <dbReference type="ARBA" id="ARBA00022573"/>
    </source>
</evidence>
<dbReference type="PANTHER" id="PTHR43182:SF1">
    <property type="entry name" value="COBALT-PRECORRIN-7 C(5)-METHYLTRANSFERASE"/>
    <property type="match status" value="1"/>
</dbReference>
<feature type="domain" description="Tetrapyrrole methylase" evidence="6">
    <location>
        <begin position="10"/>
        <end position="193"/>
    </location>
</feature>
<organism evidence="7 8">
    <name type="scientific">Clostridium frigoris</name>
    <dbReference type="NCBI Taxonomy" id="205327"/>
    <lineage>
        <taxon>Bacteria</taxon>
        <taxon>Bacillati</taxon>
        <taxon>Bacillota</taxon>
        <taxon>Clostridia</taxon>
        <taxon>Eubacteriales</taxon>
        <taxon>Clostridiaceae</taxon>
        <taxon>Clostridium</taxon>
    </lineage>
</organism>
<evidence type="ECO:0000256" key="1">
    <source>
        <dbReference type="ARBA" id="ARBA00004953"/>
    </source>
</evidence>
<dbReference type="PANTHER" id="PTHR43182">
    <property type="entry name" value="COBALT-PRECORRIN-6B C(15)-METHYLTRANSFERASE (DECARBOXYLATING)"/>
    <property type="match status" value="1"/>
</dbReference>